<proteinExistence type="predicted"/>
<dbReference type="EMBL" id="CP130319">
    <property type="protein sequence ID" value="WNR42154.1"/>
    <property type="molecule type" value="Genomic_DNA"/>
</dbReference>
<organism evidence="1 2">
    <name type="scientific">Paenibacillus roseopurpureus</name>
    <dbReference type="NCBI Taxonomy" id="2918901"/>
    <lineage>
        <taxon>Bacteria</taxon>
        <taxon>Bacillati</taxon>
        <taxon>Bacillota</taxon>
        <taxon>Bacilli</taxon>
        <taxon>Bacillales</taxon>
        <taxon>Paenibacillaceae</taxon>
        <taxon>Paenibacillus</taxon>
    </lineage>
</organism>
<protein>
    <submittedName>
        <fullName evidence="1">Uncharacterized protein</fullName>
    </submittedName>
</protein>
<dbReference type="KEGG" id="proo:MJB10_13505"/>
<sequence length="101" mass="12301">MMNTSHNFRFIERDYWYHKALCDTDHLQPEQIDAMLDEAHTHYADYTFKFYDDGSVTIIDNDTNNRIKPRELTGAVYDFYIRKRIYLIKYNLMEKQLQHAN</sequence>
<evidence type="ECO:0000313" key="2">
    <source>
        <dbReference type="Proteomes" id="UP001304650"/>
    </source>
</evidence>
<name>A0AA96RIE5_9BACL</name>
<accession>A0AA96RIE5</accession>
<dbReference type="AlphaFoldDB" id="A0AA96RIE5"/>
<dbReference type="RefSeq" id="WP_314795387.1">
    <property type="nucleotide sequence ID" value="NZ_CP130319.1"/>
</dbReference>
<dbReference type="Proteomes" id="UP001304650">
    <property type="component" value="Chromosome"/>
</dbReference>
<evidence type="ECO:0000313" key="1">
    <source>
        <dbReference type="EMBL" id="WNR42154.1"/>
    </source>
</evidence>
<gene>
    <name evidence="1" type="ORF">MJB10_13505</name>
</gene>
<keyword evidence="2" id="KW-1185">Reference proteome</keyword>
<reference evidence="1" key="1">
    <citation type="submission" date="2022-02" db="EMBL/GenBank/DDBJ databases">
        <title>Paenibacillus sp. MBLB1832 Whole Genome Shotgun Sequencing.</title>
        <authorList>
            <person name="Hwang C.Y."/>
            <person name="Cho E.-S."/>
            <person name="Seo M.-J."/>
        </authorList>
    </citation>
    <scope>NUCLEOTIDE SEQUENCE</scope>
    <source>
        <strain evidence="1">MBLB1832</strain>
    </source>
</reference>